<dbReference type="Proteomes" id="UP001140087">
    <property type="component" value="Unassembled WGS sequence"/>
</dbReference>
<dbReference type="EMBL" id="JANBUN010000003">
    <property type="protein sequence ID" value="KAJ2808379.1"/>
    <property type="molecule type" value="Genomic_DNA"/>
</dbReference>
<keyword evidence="1" id="KW-0378">Hydrolase</keyword>
<evidence type="ECO:0000313" key="1">
    <source>
        <dbReference type="EMBL" id="KAJ2808379.1"/>
    </source>
</evidence>
<organism evidence="1 2">
    <name type="scientific">Coemansia helicoidea</name>
    <dbReference type="NCBI Taxonomy" id="1286919"/>
    <lineage>
        <taxon>Eukaryota</taxon>
        <taxon>Fungi</taxon>
        <taxon>Fungi incertae sedis</taxon>
        <taxon>Zoopagomycota</taxon>
        <taxon>Kickxellomycotina</taxon>
        <taxon>Kickxellomycetes</taxon>
        <taxon>Kickxellales</taxon>
        <taxon>Kickxellaceae</taxon>
        <taxon>Coemansia</taxon>
    </lineage>
</organism>
<keyword evidence="2" id="KW-1185">Reference proteome</keyword>
<reference evidence="1" key="1">
    <citation type="submission" date="2022-07" db="EMBL/GenBank/DDBJ databases">
        <title>Phylogenomic reconstructions and comparative analyses of Kickxellomycotina fungi.</title>
        <authorList>
            <person name="Reynolds N.K."/>
            <person name="Stajich J.E."/>
            <person name="Barry K."/>
            <person name="Grigoriev I.V."/>
            <person name="Crous P."/>
            <person name="Smith M.E."/>
        </authorList>
    </citation>
    <scope>NUCLEOTIDE SEQUENCE</scope>
    <source>
        <strain evidence="1">BCRC 34780</strain>
    </source>
</reference>
<protein>
    <submittedName>
        <fullName evidence="1">Vacuolar alkaline phosphatase</fullName>
        <ecNumber evidence="1">3.1.3.1</ecNumber>
    </submittedName>
</protein>
<gene>
    <name evidence="1" type="primary">PHO8_1</name>
    <name evidence="1" type="ORF">H4R21_000078</name>
</gene>
<dbReference type="EC" id="3.1.3.1" evidence="1"/>
<comment type="caution">
    <text evidence="1">The sequence shown here is derived from an EMBL/GenBank/DDBJ whole genome shotgun (WGS) entry which is preliminary data.</text>
</comment>
<evidence type="ECO:0000313" key="2">
    <source>
        <dbReference type="Proteomes" id="UP001140087"/>
    </source>
</evidence>
<accession>A0ACC1LI10</accession>
<sequence length="494" mass="51931">MKHTAATLTLLVAAIAAVGAAPAAKPSGKRNLIFMISDGFGLTSEAMARTFAQQTGEVDERMGSLMDSLLKGTVQTTSSDSLVTDSAAGATAYSCALKTYNGAIGVDPAGRPCGTILEAAKARRYTTALVTTSRITHATPASFAAHVSHRDMEDLIAQQLIGQNVAGSGAVVDLMYGGGLCHFLPSGDKRSCRSDAKNVWQRAQQSGFRTVDSRAGFDSLNATSSQLPLLALFAEDHMAYEIDREPAQQPSLAEMTTSALDIVARASRAAADAPGFFIMIEGARIDMAGHDNDPATQVRDVAAYWDAVAVAKEYVAKHPDTLLVSTSDHETGGLALGIDGEYVWYPELLTPVSRSAESLCRELRSDKDGDVTEAIKAALPDALGIHNATSDEVARIAAGVAGSSVQCKMAVGGVVSRRAHIGWSTGGHTGTTVGLFAAGRGASRLHGNLDNTRLGRFLADYLGVDMRPITAAIQGTVTQQPGFKRQARSFHVHN</sequence>
<proteinExistence type="predicted"/>
<name>A0ACC1LI10_9FUNG</name>